<dbReference type="AlphaFoldDB" id="A0A543DZS4"/>
<evidence type="ECO:0000256" key="2">
    <source>
        <dbReference type="ARBA" id="ARBA00023015"/>
    </source>
</evidence>
<dbReference type="NCBIfam" id="TIGR02937">
    <property type="entry name" value="sigma70-ECF"/>
    <property type="match status" value="1"/>
</dbReference>
<keyword evidence="9" id="KW-1185">Reference proteome</keyword>
<dbReference type="EMBL" id="VFPA01000001">
    <property type="protein sequence ID" value="TQM14784.1"/>
    <property type="molecule type" value="Genomic_DNA"/>
</dbReference>
<dbReference type="Gene3D" id="1.10.10.10">
    <property type="entry name" value="Winged helix-like DNA-binding domain superfamily/Winged helix DNA-binding domain"/>
    <property type="match status" value="1"/>
</dbReference>
<evidence type="ECO:0000256" key="6">
    <source>
        <dbReference type="SAM" id="MobiDB-lite"/>
    </source>
</evidence>
<evidence type="ECO:0000313" key="9">
    <source>
        <dbReference type="Proteomes" id="UP000315677"/>
    </source>
</evidence>
<evidence type="ECO:0000313" key="8">
    <source>
        <dbReference type="EMBL" id="TQM14784.1"/>
    </source>
</evidence>
<dbReference type="PANTHER" id="PTHR43133:SF8">
    <property type="entry name" value="RNA POLYMERASE SIGMA FACTOR HI_1459-RELATED"/>
    <property type="match status" value="1"/>
</dbReference>
<dbReference type="InterPro" id="IPR014284">
    <property type="entry name" value="RNA_pol_sigma-70_dom"/>
</dbReference>
<name>A0A543DZS4_9PSEU</name>
<keyword evidence="4" id="KW-0238">DNA-binding</keyword>
<comment type="similarity">
    <text evidence="1">Belongs to the sigma-70 factor family. ECF subfamily.</text>
</comment>
<keyword evidence="2" id="KW-0805">Transcription regulation</keyword>
<comment type="caution">
    <text evidence="8">The sequence shown here is derived from an EMBL/GenBank/DDBJ whole genome shotgun (WGS) entry which is preliminary data.</text>
</comment>
<feature type="region of interest" description="Disordered" evidence="6">
    <location>
        <begin position="1"/>
        <end position="24"/>
    </location>
</feature>
<dbReference type="GO" id="GO:0006352">
    <property type="term" value="P:DNA-templated transcription initiation"/>
    <property type="evidence" value="ECO:0007669"/>
    <property type="project" value="InterPro"/>
</dbReference>
<feature type="domain" description="RNA polymerase sigma factor 70 region 4 type 2" evidence="7">
    <location>
        <begin position="130"/>
        <end position="177"/>
    </location>
</feature>
<evidence type="ECO:0000256" key="4">
    <source>
        <dbReference type="ARBA" id="ARBA00023125"/>
    </source>
</evidence>
<dbReference type="SUPFAM" id="SSF88659">
    <property type="entry name" value="Sigma3 and sigma4 domains of RNA polymerase sigma factors"/>
    <property type="match status" value="1"/>
</dbReference>
<dbReference type="Proteomes" id="UP000315677">
    <property type="component" value="Unassembled WGS sequence"/>
</dbReference>
<proteinExistence type="inferred from homology"/>
<evidence type="ECO:0000259" key="7">
    <source>
        <dbReference type="Pfam" id="PF08281"/>
    </source>
</evidence>
<organism evidence="8 9">
    <name type="scientific">Pseudonocardia kunmingensis</name>
    <dbReference type="NCBI Taxonomy" id="630975"/>
    <lineage>
        <taxon>Bacteria</taxon>
        <taxon>Bacillati</taxon>
        <taxon>Actinomycetota</taxon>
        <taxon>Actinomycetes</taxon>
        <taxon>Pseudonocardiales</taxon>
        <taxon>Pseudonocardiaceae</taxon>
        <taxon>Pseudonocardia</taxon>
    </lineage>
</organism>
<sequence length="192" mass="21308">MSNEPEACAPVQPAHEQAMTSSRAAQDPVELAEFAKFYREAVPGLIGFLRLLGASYPVAADCVQDTMLKALPPVWGTLTHPRAWCRTTCMHAYRRQAARNREDPVADVGLTDHPLLSTDTDFDELEEHFEVVRLLERLPLRRRQVMACVYDGASYDEIAEALGMTPATVRSTHRYAKLDLARLLGENGGGAR</sequence>
<dbReference type="InterPro" id="IPR013249">
    <property type="entry name" value="RNA_pol_sigma70_r4_t2"/>
</dbReference>
<dbReference type="PANTHER" id="PTHR43133">
    <property type="entry name" value="RNA POLYMERASE ECF-TYPE SIGMA FACTO"/>
    <property type="match status" value="1"/>
</dbReference>
<dbReference type="Gene3D" id="1.10.1740.10">
    <property type="match status" value="1"/>
</dbReference>
<gene>
    <name evidence="8" type="ORF">FB558_1560</name>
</gene>
<evidence type="ECO:0000256" key="3">
    <source>
        <dbReference type="ARBA" id="ARBA00023082"/>
    </source>
</evidence>
<accession>A0A543DZS4</accession>
<keyword evidence="3" id="KW-0731">Sigma factor</keyword>
<keyword evidence="5" id="KW-0804">Transcription</keyword>
<protein>
    <submittedName>
        <fullName evidence="8">RNA polymerase sigma factor (Sigma-70 family)</fullName>
    </submittedName>
</protein>
<dbReference type="GO" id="GO:0003677">
    <property type="term" value="F:DNA binding"/>
    <property type="evidence" value="ECO:0007669"/>
    <property type="project" value="UniProtKB-KW"/>
</dbReference>
<dbReference type="InterPro" id="IPR013324">
    <property type="entry name" value="RNA_pol_sigma_r3/r4-like"/>
</dbReference>
<dbReference type="OrthoDB" id="3608473at2"/>
<dbReference type="SUPFAM" id="SSF88946">
    <property type="entry name" value="Sigma2 domain of RNA polymerase sigma factors"/>
    <property type="match status" value="1"/>
</dbReference>
<dbReference type="InterPro" id="IPR013325">
    <property type="entry name" value="RNA_pol_sigma_r2"/>
</dbReference>
<dbReference type="Pfam" id="PF08281">
    <property type="entry name" value="Sigma70_r4_2"/>
    <property type="match status" value="1"/>
</dbReference>
<evidence type="ECO:0000256" key="5">
    <source>
        <dbReference type="ARBA" id="ARBA00023163"/>
    </source>
</evidence>
<dbReference type="InterPro" id="IPR036388">
    <property type="entry name" value="WH-like_DNA-bd_sf"/>
</dbReference>
<dbReference type="GO" id="GO:0016987">
    <property type="term" value="F:sigma factor activity"/>
    <property type="evidence" value="ECO:0007669"/>
    <property type="project" value="UniProtKB-KW"/>
</dbReference>
<dbReference type="InterPro" id="IPR039425">
    <property type="entry name" value="RNA_pol_sigma-70-like"/>
</dbReference>
<evidence type="ECO:0000256" key="1">
    <source>
        <dbReference type="ARBA" id="ARBA00010641"/>
    </source>
</evidence>
<reference evidence="8 9" key="1">
    <citation type="submission" date="2019-06" db="EMBL/GenBank/DDBJ databases">
        <title>Sequencing the genomes of 1000 actinobacteria strains.</title>
        <authorList>
            <person name="Klenk H.-P."/>
        </authorList>
    </citation>
    <scope>NUCLEOTIDE SEQUENCE [LARGE SCALE GENOMIC DNA]</scope>
    <source>
        <strain evidence="8 9">DSM 45301</strain>
    </source>
</reference>